<dbReference type="Proteomes" id="UP000294513">
    <property type="component" value="Unassembled WGS sequence"/>
</dbReference>
<evidence type="ECO:0000313" key="1">
    <source>
        <dbReference type="EMBL" id="TDD98101.1"/>
    </source>
</evidence>
<name>A0A4R5CDH8_9ACTN</name>
<dbReference type="AlphaFoldDB" id="A0A4R5CDH8"/>
<dbReference type="OrthoDB" id="4529782at2"/>
<dbReference type="InterPro" id="IPR013762">
    <property type="entry name" value="Integrase-like_cat_sf"/>
</dbReference>
<organism evidence="1 2">
    <name type="scientific">Actinomadura rubrisoli</name>
    <dbReference type="NCBI Taxonomy" id="2530368"/>
    <lineage>
        <taxon>Bacteria</taxon>
        <taxon>Bacillati</taxon>
        <taxon>Actinomycetota</taxon>
        <taxon>Actinomycetes</taxon>
        <taxon>Streptosporangiales</taxon>
        <taxon>Thermomonosporaceae</taxon>
        <taxon>Actinomadura</taxon>
    </lineage>
</organism>
<gene>
    <name evidence="1" type="ORF">E1298_00065</name>
</gene>
<sequence>MLIAERANVLTGREDELGMILLDYYTGLHWAELIELEVKYARPGVIRVEWQLWEDDEGVFHQILPKDDSYRNVDLPAWLSKLVSDHIAQKAPKPCPCHGRRYVSKRHSIGSVRNLA</sequence>
<accession>A0A4R5CDH8</accession>
<reference evidence="1 2" key="1">
    <citation type="submission" date="2019-03" db="EMBL/GenBank/DDBJ databases">
        <title>Draft genome sequences of novel Actinobacteria.</title>
        <authorList>
            <person name="Sahin N."/>
            <person name="Ay H."/>
            <person name="Saygin H."/>
        </authorList>
    </citation>
    <scope>NUCLEOTIDE SEQUENCE [LARGE SCALE GENOMIC DNA]</scope>
    <source>
        <strain evidence="1 2">H3C3</strain>
    </source>
</reference>
<dbReference type="Gene3D" id="1.10.443.10">
    <property type="entry name" value="Intergrase catalytic core"/>
    <property type="match status" value="1"/>
</dbReference>
<dbReference type="RefSeq" id="WP_131888623.1">
    <property type="nucleotide sequence ID" value="NZ_SMKU01000001.1"/>
</dbReference>
<protein>
    <submittedName>
        <fullName evidence="1">Uncharacterized protein</fullName>
    </submittedName>
</protein>
<dbReference type="GO" id="GO:0015074">
    <property type="term" value="P:DNA integration"/>
    <property type="evidence" value="ECO:0007669"/>
    <property type="project" value="InterPro"/>
</dbReference>
<comment type="caution">
    <text evidence="1">The sequence shown here is derived from an EMBL/GenBank/DDBJ whole genome shotgun (WGS) entry which is preliminary data.</text>
</comment>
<dbReference type="GO" id="GO:0003677">
    <property type="term" value="F:DNA binding"/>
    <property type="evidence" value="ECO:0007669"/>
    <property type="project" value="InterPro"/>
</dbReference>
<dbReference type="GO" id="GO:0006310">
    <property type="term" value="P:DNA recombination"/>
    <property type="evidence" value="ECO:0007669"/>
    <property type="project" value="InterPro"/>
</dbReference>
<proteinExistence type="predicted"/>
<evidence type="ECO:0000313" key="2">
    <source>
        <dbReference type="Proteomes" id="UP000294513"/>
    </source>
</evidence>
<dbReference type="EMBL" id="SMKU01000001">
    <property type="protein sequence ID" value="TDD98101.1"/>
    <property type="molecule type" value="Genomic_DNA"/>
</dbReference>
<keyword evidence="2" id="KW-1185">Reference proteome</keyword>